<keyword evidence="1" id="KW-1133">Transmembrane helix</keyword>
<evidence type="ECO:0000313" key="3">
    <source>
        <dbReference type="Proteomes" id="UP000678243"/>
    </source>
</evidence>
<gene>
    <name evidence="2" type="ORF">KE274_06825</name>
</gene>
<feature type="transmembrane region" description="Helical" evidence="1">
    <location>
        <begin position="199"/>
        <end position="217"/>
    </location>
</feature>
<dbReference type="Proteomes" id="UP000678243">
    <property type="component" value="Unassembled WGS sequence"/>
</dbReference>
<keyword evidence="1" id="KW-0812">Transmembrane</keyword>
<accession>A0ABS5ILM5</accession>
<evidence type="ECO:0000256" key="1">
    <source>
        <dbReference type="SAM" id="Phobius"/>
    </source>
</evidence>
<reference evidence="2 3" key="1">
    <citation type="submission" date="2021-04" db="EMBL/GenBank/DDBJ databases">
        <title>Whole genome analysis of root endophytic bacterium Microbacterium paraoxydans ku-mp colonizing RP-bio226 rice variety.</title>
        <authorList>
            <person name="Ulaganathan K."/>
            <person name="Latha B."/>
        </authorList>
    </citation>
    <scope>NUCLEOTIDE SEQUENCE [LARGE SCALE GENOMIC DNA]</scope>
    <source>
        <strain evidence="3">ku-mp</strain>
    </source>
</reference>
<evidence type="ECO:0000313" key="2">
    <source>
        <dbReference type="EMBL" id="MBS0023820.1"/>
    </source>
</evidence>
<protein>
    <submittedName>
        <fullName evidence="2">Uncharacterized protein</fullName>
    </submittedName>
</protein>
<dbReference type="RefSeq" id="WP_211542145.1">
    <property type="nucleotide sequence ID" value="NZ_CBDREF010000001.1"/>
</dbReference>
<proteinExistence type="predicted"/>
<name>A0ABS5ILM5_9MICO</name>
<feature type="transmembrane region" description="Helical" evidence="1">
    <location>
        <begin position="30"/>
        <end position="52"/>
    </location>
</feature>
<feature type="transmembrane region" description="Helical" evidence="1">
    <location>
        <begin position="145"/>
        <end position="166"/>
    </location>
</feature>
<keyword evidence="1" id="KW-0472">Membrane</keyword>
<sequence>MRPVAAIVLVALAVEWMLLTLLDLRDNDGAAPLIAMFGIPALAAALIIQLVMSRLGDRKRVPRAVLWWVLAVLPLGTLAAFGVAVLREPDYFVGDEGPWMLLWVPVFIVVGLLLGALVWFFFVFPLFSLVTVIRLIRRGEATPRALIMPLVLVGLGVLSVVGGLSIDTDASGRASWGAIIAAFLGLPGGYDVVWEPGLWVVRGIVLAIVLAFGVPALRDRARRAAP</sequence>
<feature type="transmembrane region" description="Helical" evidence="1">
    <location>
        <begin position="106"/>
        <end position="133"/>
    </location>
</feature>
<dbReference type="EMBL" id="JAGTUK010000002">
    <property type="protein sequence ID" value="MBS0023820.1"/>
    <property type="molecule type" value="Genomic_DNA"/>
</dbReference>
<organism evidence="2 3">
    <name type="scientific">Microbacterium paraoxydans</name>
    <dbReference type="NCBI Taxonomy" id="199592"/>
    <lineage>
        <taxon>Bacteria</taxon>
        <taxon>Bacillati</taxon>
        <taxon>Actinomycetota</taxon>
        <taxon>Actinomycetes</taxon>
        <taxon>Micrococcales</taxon>
        <taxon>Microbacteriaceae</taxon>
        <taxon>Microbacterium</taxon>
    </lineage>
</organism>
<keyword evidence="3" id="KW-1185">Reference proteome</keyword>
<feature type="transmembrane region" description="Helical" evidence="1">
    <location>
        <begin position="64"/>
        <end position="86"/>
    </location>
</feature>
<comment type="caution">
    <text evidence="2">The sequence shown here is derived from an EMBL/GenBank/DDBJ whole genome shotgun (WGS) entry which is preliminary data.</text>
</comment>